<reference evidence="6" key="1">
    <citation type="submission" date="2017-07" db="EMBL/GenBank/DDBJ databases">
        <title>Taro Niue Genome Assembly and Annotation.</title>
        <authorList>
            <person name="Atibalentja N."/>
            <person name="Keating K."/>
            <person name="Fields C.J."/>
        </authorList>
    </citation>
    <scope>NUCLEOTIDE SEQUENCE</scope>
    <source>
        <strain evidence="6">Niue_2</strain>
        <tissue evidence="6">Leaf</tissue>
    </source>
</reference>
<dbReference type="EMBL" id="NMUH01002712">
    <property type="protein sequence ID" value="MQM01642.1"/>
    <property type="molecule type" value="Genomic_DNA"/>
</dbReference>
<evidence type="ECO:0000313" key="7">
    <source>
        <dbReference type="Proteomes" id="UP000652761"/>
    </source>
</evidence>
<gene>
    <name evidence="6" type="ORF">Taro_034410</name>
</gene>
<evidence type="ECO:0000256" key="2">
    <source>
        <dbReference type="ARBA" id="ARBA00023015"/>
    </source>
</evidence>
<dbReference type="CDD" id="cd22933">
    <property type="entry name" value="HFD_HFI1"/>
    <property type="match status" value="1"/>
</dbReference>
<dbReference type="PANTHER" id="PTHR21277:SF5">
    <property type="entry name" value="TRANSCRIPTIONAL ADAPTER 1"/>
    <property type="match status" value="1"/>
</dbReference>
<dbReference type="Proteomes" id="UP000652761">
    <property type="component" value="Unassembled WGS sequence"/>
</dbReference>
<keyword evidence="2" id="KW-0805">Transcription regulation</keyword>
<comment type="caution">
    <text evidence="6">The sequence shown here is derived from an EMBL/GenBank/DDBJ whole genome shotgun (WGS) entry which is preliminary data.</text>
</comment>
<dbReference type="GO" id="GO:0005634">
    <property type="term" value="C:nucleus"/>
    <property type="evidence" value="ECO:0007669"/>
    <property type="project" value="UniProtKB-SubCell"/>
</dbReference>
<evidence type="ECO:0000256" key="3">
    <source>
        <dbReference type="ARBA" id="ARBA00023163"/>
    </source>
</evidence>
<keyword evidence="7" id="KW-1185">Reference proteome</keyword>
<feature type="compositionally biased region" description="Polar residues" evidence="5">
    <location>
        <begin position="132"/>
        <end position="152"/>
    </location>
</feature>
<dbReference type="Pfam" id="PF12767">
    <property type="entry name" value="SAGA-Tad1"/>
    <property type="match status" value="1"/>
</dbReference>
<proteinExistence type="predicted"/>
<dbReference type="GO" id="GO:0000124">
    <property type="term" value="C:SAGA complex"/>
    <property type="evidence" value="ECO:0007669"/>
    <property type="project" value="UniProtKB-ARBA"/>
</dbReference>
<feature type="region of interest" description="Disordered" evidence="5">
    <location>
        <begin position="85"/>
        <end position="110"/>
    </location>
</feature>
<sequence>MATPPPHHSRRDLTDLRSRISRKLGPERAQRYFSCLNRLLGQKLSKSEFDKLCLVILGRENIPLHNQFIRLILRNACQAKVPPPPVPDRYSLRPGKTVGKKSPPADDWFHPSPTVASATSVLSNGEILSPSPCRSRSTNNRFKDQSSPLGSNGKTDAFIHQLHAQSDEIIGGKCDSITSVQQQQLGEIAALPTKKQRVEKPLPRDQVSAHTKGPSKVVIVENGEELVRTEYAQSNRGLICAPLGIPFCPLSAGGACRPAPASVFTSNDGFASNSCSGELCHTEALKKRMEQIAGAQDLGGVTMECANLLNHGLDVYLKRLIKSCVDLVGARTGHEPIKQPLLKQQSLRKTINGIWQGTHMHVQGYLGSLDSTQEAKSHHQVSLLDFRVAMELNPRQLGEHWPMLLEKV</sequence>
<dbReference type="GO" id="GO:0006357">
    <property type="term" value="P:regulation of transcription by RNA polymerase II"/>
    <property type="evidence" value="ECO:0007669"/>
    <property type="project" value="TreeGrafter"/>
</dbReference>
<feature type="region of interest" description="Disordered" evidence="5">
    <location>
        <begin position="128"/>
        <end position="152"/>
    </location>
</feature>
<evidence type="ECO:0000256" key="1">
    <source>
        <dbReference type="ARBA" id="ARBA00004123"/>
    </source>
</evidence>
<name>A0A843VWB7_COLES</name>
<dbReference type="PANTHER" id="PTHR21277">
    <property type="entry name" value="TRANSCRIPTIONAL ADAPTER 1"/>
    <property type="match status" value="1"/>
</dbReference>
<dbReference type="OrthoDB" id="10264870at2759"/>
<keyword evidence="4" id="KW-0539">Nucleus</keyword>
<accession>A0A843VWB7</accession>
<evidence type="ECO:0000256" key="5">
    <source>
        <dbReference type="SAM" id="MobiDB-lite"/>
    </source>
</evidence>
<dbReference type="GO" id="GO:0003713">
    <property type="term" value="F:transcription coactivator activity"/>
    <property type="evidence" value="ECO:0007669"/>
    <property type="project" value="TreeGrafter"/>
</dbReference>
<comment type="subcellular location">
    <subcellularLocation>
        <location evidence="1">Nucleus</location>
    </subcellularLocation>
</comment>
<dbReference type="AlphaFoldDB" id="A0A843VWB7"/>
<dbReference type="InterPro" id="IPR024738">
    <property type="entry name" value="Hfi1/Tada1"/>
</dbReference>
<evidence type="ECO:0000313" key="6">
    <source>
        <dbReference type="EMBL" id="MQM01642.1"/>
    </source>
</evidence>
<keyword evidence="3" id="KW-0804">Transcription</keyword>
<organism evidence="6 7">
    <name type="scientific">Colocasia esculenta</name>
    <name type="common">Wild taro</name>
    <name type="synonym">Arum esculentum</name>
    <dbReference type="NCBI Taxonomy" id="4460"/>
    <lineage>
        <taxon>Eukaryota</taxon>
        <taxon>Viridiplantae</taxon>
        <taxon>Streptophyta</taxon>
        <taxon>Embryophyta</taxon>
        <taxon>Tracheophyta</taxon>
        <taxon>Spermatophyta</taxon>
        <taxon>Magnoliopsida</taxon>
        <taxon>Liliopsida</taxon>
        <taxon>Araceae</taxon>
        <taxon>Aroideae</taxon>
        <taxon>Colocasieae</taxon>
        <taxon>Colocasia</taxon>
    </lineage>
</organism>
<evidence type="ECO:0000256" key="4">
    <source>
        <dbReference type="ARBA" id="ARBA00023242"/>
    </source>
</evidence>
<protein>
    <submittedName>
        <fullName evidence="6">Uncharacterized protein</fullName>
    </submittedName>
</protein>